<sequence length="81" mass="9575">METIYDLGSKMVDSCIKERFVQCPDGEIQKRRLLFTYYLSFLKSYSIFKGVRSACLYFCCYAEPYFPVVQNGQCKKKRNDL</sequence>
<organism evidence="1 2">
    <name type="scientific">Heterorhabditis bacteriophora</name>
    <name type="common">Entomopathogenic nematode worm</name>
    <dbReference type="NCBI Taxonomy" id="37862"/>
    <lineage>
        <taxon>Eukaryota</taxon>
        <taxon>Metazoa</taxon>
        <taxon>Ecdysozoa</taxon>
        <taxon>Nematoda</taxon>
        <taxon>Chromadorea</taxon>
        <taxon>Rhabditida</taxon>
        <taxon>Rhabditina</taxon>
        <taxon>Rhabditomorpha</taxon>
        <taxon>Strongyloidea</taxon>
        <taxon>Heterorhabditidae</taxon>
        <taxon>Heterorhabditis</taxon>
    </lineage>
</organism>
<keyword evidence="1" id="KW-1185">Reference proteome</keyword>
<evidence type="ECO:0000313" key="1">
    <source>
        <dbReference type="Proteomes" id="UP000095283"/>
    </source>
</evidence>
<reference evidence="2" key="1">
    <citation type="submission" date="2016-11" db="UniProtKB">
        <authorList>
            <consortium name="WormBaseParasite"/>
        </authorList>
    </citation>
    <scope>IDENTIFICATION</scope>
</reference>
<name>A0A1I7W8I5_HETBA</name>
<dbReference type="AlphaFoldDB" id="A0A1I7W8I5"/>
<accession>A0A1I7W8I5</accession>
<proteinExistence type="predicted"/>
<dbReference type="Proteomes" id="UP000095283">
    <property type="component" value="Unplaced"/>
</dbReference>
<protein>
    <submittedName>
        <fullName evidence="2">RGS domain-containing protein</fullName>
    </submittedName>
</protein>
<evidence type="ECO:0000313" key="2">
    <source>
        <dbReference type="WBParaSite" id="Hba_00959"/>
    </source>
</evidence>
<dbReference type="WBParaSite" id="Hba_00959">
    <property type="protein sequence ID" value="Hba_00959"/>
    <property type="gene ID" value="Hba_00959"/>
</dbReference>